<dbReference type="PROSITE" id="PS51257">
    <property type="entry name" value="PROKAR_LIPOPROTEIN"/>
    <property type="match status" value="1"/>
</dbReference>
<dbReference type="AlphaFoldDB" id="A0A059E563"/>
<evidence type="ECO:0000256" key="1">
    <source>
        <dbReference type="SAM" id="SignalP"/>
    </source>
</evidence>
<dbReference type="OrthoDB" id="6038785at2"/>
<evidence type="ECO:0008006" key="4">
    <source>
        <dbReference type="Google" id="ProtNLM"/>
    </source>
</evidence>
<reference evidence="2 3" key="1">
    <citation type="journal article" date="2014" name="Antonie Van Leeuwenhoek">
        <title>Hyphomonas beringensis sp. nov. and Hyphomonas chukchiensis sp. nov., isolated from surface seawater of the Bering Sea and Chukchi Sea.</title>
        <authorList>
            <person name="Li C."/>
            <person name="Lai Q."/>
            <person name="Li G."/>
            <person name="Dong C."/>
            <person name="Wang J."/>
            <person name="Liao Y."/>
            <person name="Shao Z."/>
        </authorList>
    </citation>
    <scope>NUCLEOTIDE SEQUENCE [LARGE SCALE GENOMIC DNA]</scope>
    <source>
        <strain evidence="2 3">22II1-22F38</strain>
    </source>
</reference>
<evidence type="ECO:0000313" key="3">
    <source>
        <dbReference type="Proteomes" id="UP000024547"/>
    </source>
</evidence>
<protein>
    <recommendedName>
        <fullName evidence="4">DUF5666 domain-containing protein</fullName>
    </recommendedName>
</protein>
<accession>A0A059E563</accession>
<proteinExistence type="predicted"/>
<feature type="signal peptide" evidence="1">
    <location>
        <begin position="1"/>
        <end position="27"/>
    </location>
</feature>
<keyword evidence="3" id="KW-1185">Reference proteome</keyword>
<sequence>MMNKARLLVSATIVAAFACGMAAADQAEGGAGSGPIGTLSGVTGAVEVQRSGITVSVTDGFQLMPGDRIITGADAQVQVSAPGCSPVSVGASSSMATGANVCTAEIVQLQASNFGAAPVQAPDSAPLLGFNSPVIPAAVGAGVLVGGVIIINELDDDGDPISP</sequence>
<organism evidence="2 3">
    <name type="scientific">Hyphomonas atlantica</name>
    <dbReference type="NCBI Taxonomy" id="1280948"/>
    <lineage>
        <taxon>Bacteria</taxon>
        <taxon>Pseudomonadati</taxon>
        <taxon>Pseudomonadota</taxon>
        <taxon>Alphaproteobacteria</taxon>
        <taxon>Hyphomonadales</taxon>
        <taxon>Hyphomonadaceae</taxon>
        <taxon>Hyphomonas</taxon>
    </lineage>
</organism>
<dbReference type="RefSeq" id="WP_035550148.1">
    <property type="nucleotide sequence ID" value="NZ_AWFH01000008.1"/>
</dbReference>
<name>A0A059E563_9PROT</name>
<comment type="caution">
    <text evidence="2">The sequence shown here is derived from an EMBL/GenBank/DDBJ whole genome shotgun (WGS) entry which is preliminary data.</text>
</comment>
<keyword evidence="1" id="KW-0732">Signal</keyword>
<evidence type="ECO:0000313" key="2">
    <source>
        <dbReference type="EMBL" id="KCZ62773.1"/>
    </source>
</evidence>
<feature type="chain" id="PRO_5001570966" description="DUF5666 domain-containing protein" evidence="1">
    <location>
        <begin position="28"/>
        <end position="163"/>
    </location>
</feature>
<dbReference type="EMBL" id="AWFH01000008">
    <property type="protein sequence ID" value="KCZ62773.1"/>
    <property type="molecule type" value="Genomic_DNA"/>
</dbReference>
<gene>
    <name evidence="2" type="ORF">HY36_15510</name>
</gene>
<dbReference type="Proteomes" id="UP000024547">
    <property type="component" value="Unassembled WGS sequence"/>
</dbReference>